<keyword evidence="3" id="KW-0963">Cytoplasm</keyword>
<evidence type="ECO:0000256" key="4">
    <source>
        <dbReference type="ARBA" id="ARBA00023212"/>
    </source>
</evidence>
<comment type="caution">
    <text evidence="7">The sequence shown here is derived from an EMBL/GenBank/DDBJ whole genome shotgun (WGS) entry which is preliminary data.</text>
</comment>
<evidence type="ECO:0000256" key="6">
    <source>
        <dbReference type="ARBA" id="ARBA00034777"/>
    </source>
</evidence>
<dbReference type="Proteomes" id="UP000198323">
    <property type="component" value="Unassembled WGS sequence"/>
</dbReference>
<gene>
    <name evidence="7" type="ORF">ASZ78_001296</name>
</gene>
<proteinExistence type="inferred from homology"/>
<sequence length="128" mass="14776">MAARGEGREAPDAVHQNRLLCERVRKELRGQRLRTEHGINPLRRVHVVTPKPMSWHDNVEEPADGEVGDKHEEMTPALTLLGSGMWPQIEVDRSDRRLFFPRQRTEITEQIAAIGRLKKQQEKQSHTT</sequence>
<evidence type="ECO:0000256" key="1">
    <source>
        <dbReference type="ARBA" id="ARBA00004138"/>
    </source>
</evidence>
<evidence type="ECO:0000313" key="8">
    <source>
        <dbReference type="Proteomes" id="UP000198323"/>
    </source>
</evidence>
<protein>
    <submittedName>
        <fullName evidence="7">Uncharacterized protein</fullName>
    </submittedName>
</protein>
<dbReference type="AlphaFoldDB" id="A0A226MFI2"/>
<dbReference type="InterPro" id="IPR029214">
    <property type="entry name" value="CFAP144"/>
</dbReference>
<dbReference type="STRING" id="9009.A0A226MFI2"/>
<evidence type="ECO:0000256" key="3">
    <source>
        <dbReference type="ARBA" id="ARBA00022490"/>
    </source>
</evidence>
<evidence type="ECO:0000313" key="7">
    <source>
        <dbReference type="EMBL" id="OXB54056.1"/>
    </source>
</evidence>
<name>A0A226MFI2_CALSU</name>
<reference evidence="7 8" key="1">
    <citation type="submission" date="2016-07" db="EMBL/GenBank/DDBJ databases">
        <title>Disparate Historic Effective Population Sizes Predicted by Modern Levels of Genome Diversity for the Scaled Quail (Callipepla squamata) and the Northern Bobwhite (Colinus virginianus): Inferences from First and Second Generation Draft Genome Assemblies for Sympatric New World Quail.</title>
        <authorList>
            <person name="Oldeschulte D.L."/>
            <person name="Halley Y.A."/>
            <person name="Bhattarai E.K."/>
            <person name="Brashear W.A."/>
            <person name="Hill J."/>
            <person name="Metz R.P."/>
            <person name="Johnson C.D."/>
            <person name="Rollins D."/>
            <person name="Peterson M.J."/>
            <person name="Bickhart D.M."/>
            <person name="Decker J.E."/>
            <person name="Seabury C.M."/>
        </authorList>
    </citation>
    <scope>NUCLEOTIDE SEQUENCE [LARGE SCALE GENOMIC DNA]</scope>
    <source>
        <strain evidence="7 8">Texas</strain>
        <tissue evidence="7">Leg muscle</tissue>
    </source>
</reference>
<dbReference type="Pfam" id="PF14886">
    <property type="entry name" value="FAM183"/>
    <property type="match status" value="1"/>
</dbReference>
<evidence type="ECO:0000256" key="5">
    <source>
        <dbReference type="ARBA" id="ARBA00023273"/>
    </source>
</evidence>
<organism evidence="7 8">
    <name type="scientific">Callipepla squamata</name>
    <name type="common">Scaled quail</name>
    <dbReference type="NCBI Taxonomy" id="9009"/>
    <lineage>
        <taxon>Eukaryota</taxon>
        <taxon>Metazoa</taxon>
        <taxon>Chordata</taxon>
        <taxon>Craniata</taxon>
        <taxon>Vertebrata</taxon>
        <taxon>Euteleostomi</taxon>
        <taxon>Archelosauria</taxon>
        <taxon>Archosauria</taxon>
        <taxon>Dinosauria</taxon>
        <taxon>Saurischia</taxon>
        <taxon>Theropoda</taxon>
        <taxon>Coelurosauria</taxon>
        <taxon>Aves</taxon>
        <taxon>Neognathae</taxon>
        <taxon>Galloanserae</taxon>
        <taxon>Galliformes</taxon>
        <taxon>Odontophoridae</taxon>
        <taxon>Callipepla</taxon>
    </lineage>
</organism>
<dbReference type="OrthoDB" id="446290at2759"/>
<comment type="subcellular location">
    <subcellularLocation>
        <location evidence="1">Cell projection</location>
        <location evidence="1">Cilium</location>
    </subcellularLocation>
    <subcellularLocation>
        <location evidence="2">Cytoplasm</location>
        <location evidence="2">Cytoskeleton</location>
    </subcellularLocation>
</comment>
<comment type="similarity">
    <text evidence="6">Belongs to the CFAP144 family.</text>
</comment>
<dbReference type="GO" id="GO:0097546">
    <property type="term" value="C:ciliary base"/>
    <property type="evidence" value="ECO:0007669"/>
    <property type="project" value="TreeGrafter"/>
</dbReference>
<accession>A0A226MFI2</accession>
<keyword evidence="4" id="KW-0206">Cytoskeleton</keyword>
<dbReference type="EMBL" id="MCFN01000997">
    <property type="protein sequence ID" value="OXB54056.1"/>
    <property type="molecule type" value="Genomic_DNA"/>
</dbReference>
<keyword evidence="5" id="KW-0966">Cell projection</keyword>
<dbReference type="GO" id="GO:0005856">
    <property type="term" value="C:cytoskeleton"/>
    <property type="evidence" value="ECO:0007669"/>
    <property type="project" value="UniProtKB-SubCell"/>
</dbReference>
<dbReference type="PANTHER" id="PTHR33865">
    <property type="entry name" value="PROTEIN FAM183B"/>
    <property type="match status" value="1"/>
</dbReference>
<keyword evidence="8" id="KW-1185">Reference proteome</keyword>
<evidence type="ECO:0000256" key="2">
    <source>
        <dbReference type="ARBA" id="ARBA00004245"/>
    </source>
</evidence>
<dbReference type="PANTHER" id="PTHR33865:SF3">
    <property type="entry name" value="PROTEIN FAM183B"/>
    <property type="match status" value="1"/>
</dbReference>